<dbReference type="NCBIfam" id="TIGR02780">
    <property type="entry name" value="TrbJ_Ti"/>
    <property type="match status" value="1"/>
</dbReference>
<accession>A0A212J0H4</accession>
<dbReference type="EMBL" id="FLUO01000001">
    <property type="protein sequence ID" value="SBV92930.1"/>
    <property type="molecule type" value="Genomic_DNA"/>
</dbReference>
<feature type="compositionally biased region" description="Basic and acidic residues" evidence="2">
    <location>
        <begin position="232"/>
        <end position="243"/>
    </location>
</feature>
<evidence type="ECO:0000256" key="1">
    <source>
        <dbReference type="SAM" id="Coils"/>
    </source>
</evidence>
<feature type="region of interest" description="Disordered" evidence="2">
    <location>
        <begin position="232"/>
        <end position="255"/>
    </location>
</feature>
<keyword evidence="1" id="KW-0175">Coiled coil</keyword>
<dbReference type="InterPro" id="IPR014147">
    <property type="entry name" value="T4SS_TrbJ"/>
</dbReference>
<keyword evidence="3" id="KW-0732">Signal</keyword>
<proteinExistence type="predicted"/>
<evidence type="ECO:0000313" key="4">
    <source>
        <dbReference type="EMBL" id="SBV92930.1"/>
    </source>
</evidence>
<dbReference type="SUPFAM" id="SSF101082">
    <property type="entry name" value="Typo IV secretion system protein TraC"/>
    <property type="match status" value="1"/>
</dbReference>
<dbReference type="NCBIfam" id="NF010448">
    <property type="entry name" value="PRK13874.1"/>
    <property type="match status" value="1"/>
</dbReference>
<reference evidence="4" key="1">
    <citation type="submission" date="2016-04" db="EMBL/GenBank/DDBJ databases">
        <authorList>
            <person name="Evans L.H."/>
            <person name="Alamgir A."/>
            <person name="Owens N."/>
            <person name="Weber N.D."/>
            <person name="Virtaneva K."/>
            <person name="Barbian K."/>
            <person name="Babar A."/>
            <person name="Rosenke K."/>
        </authorList>
    </citation>
    <scope>NUCLEOTIDE SEQUENCE</scope>
    <source>
        <strain evidence="4">86</strain>
    </source>
</reference>
<sequence>MGRRHPRPVLSPNTGANTVKRTSLAALLAASLAIATPQVGHAAWPVFDATNYGQNVLQAARALEQINNQIQQLQNQAVMLQNMAKNLQRLDFSSLGQLQGALNRIDGLMMQVDGLSFDLTQLEGQWRQQYPSSYDATVSTSDIATAARERWQSAMNAFRQTMRVQSQIVENVRVDEGLLTDLVNRSHGAVGALQAQQAANQLIALSAKQQMQIQTLMAAHYRAEAEDAARKAQAEEAARETTRRFLGSGSAYSGN</sequence>
<name>A0A212J0H4_9PROT</name>
<protein>
    <submittedName>
        <fullName evidence="4">Conjugal transfer protein TrbJ</fullName>
    </submittedName>
</protein>
<feature type="chain" id="PRO_5012871794" evidence="3">
    <location>
        <begin position="43"/>
        <end position="255"/>
    </location>
</feature>
<evidence type="ECO:0000256" key="3">
    <source>
        <dbReference type="SAM" id="SignalP"/>
    </source>
</evidence>
<gene>
    <name evidence="4" type="ORF">KL86APRO_10319</name>
</gene>
<feature type="signal peptide" evidence="3">
    <location>
        <begin position="1"/>
        <end position="42"/>
    </location>
</feature>
<dbReference type="AlphaFoldDB" id="A0A212J0H4"/>
<feature type="coiled-coil region" evidence="1">
    <location>
        <begin position="56"/>
        <end position="90"/>
    </location>
</feature>
<evidence type="ECO:0000256" key="2">
    <source>
        <dbReference type="SAM" id="MobiDB-lite"/>
    </source>
</evidence>
<organism evidence="4">
    <name type="scientific">uncultured Alphaproteobacteria bacterium</name>
    <dbReference type="NCBI Taxonomy" id="91750"/>
    <lineage>
        <taxon>Bacteria</taxon>
        <taxon>Pseudomonadati</taxon>
        <taxon>Pseudomonadota</taxon>
        <taxon>Alphaproteobacteria</taxon>
        <taxon>environmental samples</taxon>
    </lineage>
</organism>